<feature type="transmembrane region" description="Helical" evidence="6">
    <location>
        <begin position="263"/>
        <end position="285"/>
    </location>
</feature>
<dbReference type="InterPro" id="IPR050638">
    <property type="entry name" value="AA-Vitamin_Transporters"/>
</dbReference>
<protein>
    <submittedName>
        <fullName evidence="8">DMT family transporter</fullName>
    </submittedName>
</protein>
<feature type="transmembrane region" description="Helical" evidence="6">
    <location>
        <begin position="172"/>
        <end position="190"/>
    </location>
</feature>
<dbReference type="GO" id="GO:0016020">
    <property type="term" value="C:membrane"/>
    <property type="evidence" value="ECO:0007669"/>
    <property type="project" value="UniProtKB-SubCell"/>
</dbReference>
<feature type="transmembrane region" description="Helical" evidence="6">
    <location>
        <begin position="202"/>
        <end position="226"/>
    </location>
</feature>
<dbReference type="InterPro" id="IPR037185">
    <property type="entry name" value="EmrE-like"/>
</dbReference>
<evidence type="ECO:0000256" key="5">
    <source>
        <dbReference type="ARBA" id="ARBA00023136"/>
    </source>
</evidence>
<feature type="transmembrane region" description="Helical" evidence="6">
    <location>
        <begin position="25"/>
        <end position="43"/>
    </location>
</feature>
<dbReference type="EMBL" id="JACCKX010000001">
    <property type="protein sequence ID" value="NZA02189.1"/>
    <property type="molecule type" value="Genomic_DNA"/>
</dbReference>
<keyword evidence="4 6" id="KW-1133">Transmembrane helix</keyword>
<keyword evidence="5 6" id="KW-0472">Membrane</keyword>
<comment type="caution">
    <text evidence="8">The sequence shown here is derived from an EMBL/GenBank/DDBJ whole genome shotgun (WGS) entry which is preliminary data.</text>
</comment>
<feature type="transmembrane region" description="Helical" evidence="6">
    <location>
        <begin position="87"/>
        <end position="109"/>
    </location>
</feature>
<evidence type="ECO:0000256" key="1">
    <source>
        <dbReference type="ARBA" id="ARBA00004141"/>
    </source>
</evidence>
<evidence type="ECO:0000313" key="8">
    <source>
        <dbReference type="EMBL" id="NZA02189.1"/>
    </source>
</evidence>
<gene>
    <name evidence="8" type="ORF">H0I39_11320</name>
</gene>
<evidence type="ECO:0000313" key="9">
    <source>
        <dbReference type="Proteomes" id="UP000589716"/>
    </source>
</evidence>
<evidence type="ECO:0000256" key="2">
    <source>
        <dbReference type="ARBA" id="ARBA00007362"/>
    </source>
</evidence>
<feature type="transmembrane region" description="Helical" evidence="6">
    <location>
        <begin position="115"/>
        <end position="136"/>
    </location>
</feature>
<evidence type="ECO:0000256" key="6">
    <source>
        <dbReference type="SAM" id="Phobius"/>
    </source>
</evidence>
<keyword evidence="3 6" id="KW-0812">Transmembrane</keyword>
<keyword evidence="9" id="KW-1185">Reference proteome</keyword>
<evidence type="ECO:0000256" key="3">
    <source>
        <dbReference type="ARBA" id="ARBA00022692"/>
    </source>
</evidence>
<name>A0A853IYH2_9BURK</name>
<dbReference type="PANTHER" id="PTHR32322:SF2">
    <property type="entry name" value="EAMA DOMAIN-CONTAINING PROTEIN"/>
    <property type="match status" value="1"/>
</dbReference>
<sequence length="314" mass="32676">MYILRQTRRHVPRSACQRREPPSAFPARLLLAVGTLLGLYFPLGKLARLGGVPPLLWAALISLGASAVLGAWLLLRRRALVWDAQHLRYFVVTALVSYAVPNVLVLSVITHLGSGATAMLFTLSPLLTALLSALAGLRAPARLEYAGIAIGFAGALLVALARGEAGRPADWLWVGLGLLVPVLLAIGNVYRSLDWPPRADPTWLAVGSHGVAAALLLAAGAVTGAFSGLPALAALPGISALQVAAAVAMFPLFFRLQHAGGPVLLSQIGTVSAGVGVLIGAGLMGERYPAQVWWGTGLIAVGIGLTVQARRRGD</sequence>
<feature type="domain" description="EamA" evidence="7">
    <location>
        <begin position="29"/>
        <end position="159"/>
    </location>
</feature>
<comment type="similarity">
    <text evidence="2">Belongs to the EamA transporter family.</text>
</comment>
<organism evidence="8 9">
    <name type="scientific">Ottowia beijingensis</name>
    <dbReference type="NCBI Taxonomy" id="1207057"/>
    <lineage>
        <taxon>Bacteria</taxon>
        <taxon>Pseudomonadati</taxon>
        <taxon>Pseudomonadota</taxon>
        <taxon>Betaproteobacteria</taxon>
        <taxon>Burkholderiales</taxon>
        <taxon>Comamonadaceae</taxon>
        <taxon>Ottowia</taxon>
    </lineage>
</organism>
<dbReference type="InterPro" id="IPR000620">
    <property type="entry name" value="EamA_dom"/>
</dbReference>
<feature type="transmembrane region" description="Helical" evidence="6">
    <location>
        <begin position="55"/>
        <end position="75"/>
    </location>
</feature>
<feature type="transmembrane region" description="Helical" evidence="6">
    <location>
        <begin position="291"/>
        <end position="309"/>
    </location>
</feature>
<reference evidence="8 9" key="1">
    <citation type="submission" date="2020-07" db="EMBL/GenBank/DDBJ databases">
        <authorList>
            <person name="Maaloum M."/>
        </authorList>
    </citation>
    <scope>NUCLEOTIDE SEQUENCE [LARGE SCALE GENOMIC DNA]</scope>
    <source>
        <strain evidence="8 9">GCS-AN-3</strain>
    </source>
</reference>
<evidence type="ECO:0000259" key="7">
    <source>
        <dbReference type="Pfam" id="PF00892"/>
    </source>
</evidence>
<proteinExistence type="inferred from homology"/>
<dbReference type="Proteomes" id="UP000589716">
    <property type="component" value="Unassembled WGS sequence"/>
</dbReference>
<feature type="transmembrane region" description="Helical" evidence="6">
    <location>
        <begin position="232"/>
        <end position="254"/>
    </location>
</feature>
<evidence type="ECO:0000256" key="4">
    <source>
        <dbReference type="ARBA" id="ARBA00022989"/>
    </source>
</evidence>
<accession>A0A853IYH2</accession>
<feature type="transmembrane region" description="Helical" evidence="6">
    <location>
        <begin position="143"/>
        <end position="160"/>
    </location>
</feature>
<dbReference type="SUPFAM" id="SSF103481">
    <property type="entry name" value="Multidrug resistance efflux transporter EmrE"/>
    <property type="match status" value="1"/>
</dbReference>
<comment type="subcellular location">
    <subcellularLocation>
        <location evidence="1">Membrane</location>
        <topology evidence="1">Multi-pass membrane protein</topology>
    </subcellularLocation>
</comment>
<dbReference type="AlphaFoldDB" id="A0A853IYH2"/>
<dbReference type="PANTHER" id="PTHR32322">
    <property type="entry name" value="INNER MEMBRANE TRANSPORTER"/>
    <property type="match status" value="1"/>
</dbReference>
<dbReference type="Pfam" id="PF00892">
    <property type="entry name" value="EamA"/>
    <property type="match status" value="1"/>
</dbReference>